<gene>
    <name evidence="6" type="ORF">BDK89_2413</name>
</gene>
<dbReference type="InterPro" id="IPR005119">
    <property type="entry name" value="LysR_subst-bd"/>
</dbReference>
<keyword evidence="4" id="KW-0804">Transcription</keyword>
<dbReference type="Proteomes" id="UP000294558">
    <property type="component" value="Unassembled WGS sequence"/>
</dbReference>
<organism evidence="6 7">
    <name type="scientific">Ilumatobacter fluminis</name>
    <dbReference type="NCBI Taxonomy" id="467091"/>
    <lineage>
        <taxon>Bacteria</taxon>
        <taxon>Bacillati</taxon>
        <taxon>Actinomycetota</taxon>
        <taxon>Acidimicrobiia</taxon>
        <taxon>Acidimicrobiales</taxon>
        <taxon>Ilumatobacteraceae</taxon>
        <taxon>Ilumatobacter</taxon>
    </lineage>
</organism>
<dbReference type="InterPro" id="IPR036390">
    <property type="entry name" value="WH_DNA-bd_sf"/>
</dbReference>
<feature type="domain" description="HTH lysR-type" evidence="5">
    <location>
        <begin position="1"/>
        <end position="56"/>
    </location>
</feature>
<evidence type="ECO:0000256" key="2">
    <source>
        <dbReference type="ARBA" id="ARBA00023015"/>
    </source>
</evidence>
<evidence type="ECO:0000313" key="7">
    <source>
        <dbReference type="Proteomes" id="UP000294558"/>
    </source>
</evidence>
<keyword evidence="2" id="KW-0805">Transcription regulation</keyword>
<dbReference type="SUPFAM" id="SSF53850">
    <property type="entry name" value="Periplasmic binding protein-like II"/>
    <property type="match status" value="1"/>
</dbReference>
<evidence type="ECO:0000256" key="4">
    <source>
        <dbReference type="ARBA" id="ARBA00023163"/>
    </source>
</evidence>
<evidence type="ECO:0000313" key="6">
    <source>
        <dbReference type="EMBL" id="TDT16815.1"/>
    </source>
</evidence>
<dbReference type="SUPFAM" id="SSF46785">
    <property type="entry name" value="Winged helix' DNA-binding domain"/>
    <property type="match status" value="1"/>
</dbReference>
<evidence type="ECO:0000256" key="1">
    <source>
        <dbReference type="ARBA" id="ARBA00009437"/>
    </source>
</evidence>
<comment type="similarity">
    <text evidence="1">Belongs to the LysR transcriptional regulatory family.</text>
</comment>
<dbReference type="GO" id="GO:0003677">
    <property type="term" value="F:DNA binding"/>
    <property type="evidence" value="ECO:0007669"/>
    <property type="project" value="UniProtKB-KW"/>
</dbReference>
<dbReference type="Pfam" id="PF03466">
    <property type="entry name" value="LysR_substrate"/>
    <property type="match status" value="1"/>
</dbReference>
<comment type="caution">
    <text evidence="6">The sequence shown here is derived from an EMBL/GenBank/DDBJ whole genome shotgun (WGS) entry which is preliminary data.</text>
</comment>
<dbReference type="InterPro" id="IPR050950">
    <property type="entry name" value="HTH-type_LysR_regulators"/>
</dbReference>
<evidence type="ECO:0000256" key="3">
    <source>
        <dbReference type="ARBA" id="ARBA00023125"/>
    </source>
</evidence>
<dbReference type="Gene3D" id="3.40.190.290">
    <property type="match status" value="1"/>
</dbReference>
<dbReference type="AlphaFoldDB" id="A0A4R7I094"/>
<name>A0A4R7I094_9ACTN</name>
<dbReference type="PRINTS" id="PR00039">
    <property type="entry name" value="HTHLYSR"/>
</dbReference>
<dbReference type="CDD" id="cd05466">
    <property type="entry name" value="PBP2_LTTR_substrate"/>
    <property type="match status" value="1"/>
</dbReference>
<dbReference type="PANTHER" id="PTHR30419">
    <property type="entry name" value="HTH-TYPE TRANSCRIPTIONAL REGULATOR YBHD"/>
    <property type="match status" value="1"/>
</dbReference>
<dbReference type="GO" id="GO:0005829">
    <property type="term" value="C:cytosol"/>
    <property type="evidence" value="ECO:0007669"/>
    <property type="project" value="TreeGrafter"/>
</dbReference>
<protein>
    <submittedName>
        <fullName evidence="6">LysR family hydrogen peroxide-inducible transcriptional activator</fullName>
    </submittedName>
</protein>
<dbReference type="Pfam" id="PF00126">
    <property type="entry name" value="HTH_1"/>
    <property type="match status" value="1"/>
</dbReference>
<reference evidence="6 7" key="1">
    <citation type="submission" date="2019-03" db="EMBL/GenBank/DDBJ databases">
        <title>Sequencing the genomes of 1000 actinobacteria strains.</title>
        <authorList>
            <person name="Klenk H.-P."/>
        </authorList>
    </citation>
    <scope>NUCLEOTIDE SEQUENCE [LARGE SCALE GENOMIC DNA]</scope>
    <source>
        <strain evidence="6 7">DSM 18936</strain>
    </source>
</reference>
<dbReference type="OrthoDB" id="3181812at2"/>
<keyword evidence="7" id="KW-1185">Reference proteome</keyword>
<dbReference type="InterPro" id="IPR000847">
    <property type="entry name" value="LysR_HTH_N"/>
</dbReference>
<sequence length="312" mass="32925">MDVRQLAAIVAVADHGTFSAAARALYTVQSNVSGHVAKLERELGAPLVDRSNGTLTEEGVRVVERARRVLQEIDDIAADIASLDDDVSGDARIGVIGTTARWMMPQLLGAVAERHPRVHPIVSEGSTTTIVPGVLSGQLNAAIIHLPIDDPELVVEPLFAEDLLLLAPAGHPLAGRDEMSLTELEDTPLLLPPKGAALRRVLDRAAGSVDVTLRAQAEIDGVRLLASLAFDGYGAAIVPATAAPRQVDGRFSRITVPELPRRVVAFARRRRPAPSAATTAVAEVLADVIASHGADQPGVHLGSETFPLQRSS</sequence>
<dbReference type="InterPro" id="IPR036388">
    <property type="entry name" value="WH-like_DNA-bd_sf"/>
</dbReference>
<evidence type="ECO:0000259" key="5">
    <source>
        <dbReference type="PROSITE" id="PS50931"/>
    </source>
</evidence>
<dbReference type="GO" id="GO:0003700">
    <property type="term" value="F:DNA-binding transcription factor activity"/>
    <property type="evidence" value="ECO:0007669"/>
    <property type="project" value="InterPro"/>
</dbReference>
<dbReference type="PROSITE" id="PS50931">
    <property type="entry name" value="HTH_LYSR"/>
    <property type="match status" value="1"/>
</dbReference>
<accession>A0A4R7I094</accession>
<proteinExistence type="inferred from homology"/>
<dbReference type="RefSeq" id="WP_133869151.1">
    <property type="nucleotide sequence ID" value="NZ_JAVJPS010000002.1"/>
</dbReference>
<dbReference type="FunFam" id="1.10.10.10:FF:000001">
    <property type="entry name" value="LysR family transcriptional regulator"/>
    <property type="match status" value="1"/>
</dbReference>
<dbReference type="EMBL" id="SOAU01000001">
    <property type="protein sequence ID" value="TDT16815.1"/>
    <property type="molecule type" value="Genomic_DNA"/>
</dbReference>
<keyword evidence="3" id="KW-0238">DNA-binding</keyword>
<dbReference type="Gene3D" id="1.10.10.10">
    <property type="entry name" value="Winged helix-like DNA-binding domain superfamily/Winged helix DNA-binding domain"/>
    <property type="match status" value="1"/>
</dbReference>